<accession>A0A0E1WW64</accession>
<feature type="domain" description="Bacterial virulence" evidence="1">
    <location>
        <begin position="275"/>
        <end position="461"/>
    </location>
</feature>
<dbReference type="Proteomes" id="UP000004659">
    <property type="component" value="Unassembled WGS sequence"/>
</dbReference>
<dbReference type="EMBL" id="EQ999534">
    <property type="protein sequence ID" value="EEZ28993.1"/>
    <property type="molecule type" value="Genomic_DNA"/>
</dbReference>
<sequence length="470" mass="50522">MKKERVFFIVLGLALVCAAGIYASLHSGKIARFWAQLYNADEPVIHASAERLSNIPVYMPKGDPVGLAILLSDEKGIGDQERSYMDAMLARNIIVMPVELGPWRAALDKEDGECNYLDSDFEAIAKEALRGLDLGVYFHPVLTGIGQGATIAYAAASDSPDATIAGAVSLDPTPARTRLPSCTEKAEAIKGPDGGFTYSVNAALPAPALLISPPGSPVNNPVEARRKNIAVLQTAPDFSARMKMAVDNVVAMADQDAKNEALPIIDLPAKGGNADMVAVFYSGDGGWRDIDKSIGEWLQAHGVHVIGVDSLRYFWSERTPEEIANDTTAMIKKADPTGKLPVAVLGYSFGADTFPFAWKYLDPSVQDRTRMVGLLGVETTTTFQVSIEGWLGMNGDKDVVPAIASIPLDRVVCVYGQEEDDTACTADELKGMDTMKLPGGHHFDENYEPIAAALLDKMRSRAGLPPRPAR</sequence>
<gene>
    <name evidence="2" type="ORF">BALG_02346</name>
</gene>
<evidence type="ECO:0000259" key="1">
    <source>
        <dbReference type="Pfam" id="PF06057"/>
    </source>
</evidence>
<proteinExistence type="predicted"/>
<dbReference type="PIRSF" id="PIRSF029063">
    <property type="entry name" value="IV_sec_VirJ"/>
    <property type="match status" value="1"/>
</dbReference>
<dbReference type="SUPFAM" id="SSF53474">
    <property type="entry name" value="alpha/beta-Hydrolases"/>
    <property type="match status" value="2"/>
</dbReference>
<evidence type="ECO:0000313" key="2">
    <source>
        <dbReference type="EMBL" id="EEZ28993.1"/>
    </source>
</evidence>
<reference evidence="2" key="1">
    <citation type="submission" date="2009-01" db="EMBL/GenBank/DDBJ databases">
        <title>The Genome Sequence of Brucella pinnipedialis M292/94/1.</title>
        <authorList>
            <consortium name="The Broad Institute Genome Sequencing Platform"/>
            <person name="Ward D."/>
            <person name="Young S.K."/>
            <person name="Kodira C.D."/>
            <person name="Zeng Q."/>
            <person name="Koehrsen M."/>
            <person name="Alvarado L."/>
            <person name="Berlin A."/>
            <person name="Borenstein D."/>
            <person name="Chen Z."/>
            <person name="Engels R."/>
            <person name="Freedman E."/>
            <person name="Gellesch M."/>
            <person name="Goldberg J."/>
            <person name="Griggs A."/>
            <person name="Gujja S."/>
            <person name="Heiman D."/>
            <person name="Hepburn T."/>
            <person name="Howarth C."/>
            <person name="Jen D."/>
            <person name="Larson L."/>
            <person name="Lewis B."/>
            <person name="Mehta T."/>
            <person name="Park D."/>
            <person name="Pearson M."/>
            <person name="Roberts A."/>
            <person name="Saif S."/>
            <person name="Shea T."/>
            <person name="Shenoy N."/>
            <person name="Sisk P."/>
            <person name="Stolte C."/>
            <person name="Sykes S."/>
            <person name="Walk T."/>
            <person name="White J."/>
            <person name="Yandava C."/>
            <person name="Whatmore A.M."/>
            <person name="Perrett L.L."/>
            <person name="O'Callaghan D."/>
            <person name="Nusbaum C."/>
            <person name="Galagan J."/>
            <person name="Birren B."/>
        </authorList>
    </citation>
    <scope>NUCLEOTIDE SEQUENCE [LARGE SCALE GENOMIC DNA]</scope>
    <source>
        <strain evidence="2">M292/94/1</strain>
    </source>
</reference>
<dbReference type="Pfam" id="PF06057">
    <property type="entry name" value="VirJ"/>
    <property type="match status" value="1"/>
</dbReference>
<dbReference type="ESTHER" id="brume-BMEII0681">
    <property type="family name" value="VirJ"/>
</dbReference>
<dbReference type="InterPro" id="IPR010333">
    <property type="entry name" value="VirJ"/>
</dbReference>
<dbReference type="InterPro" id="IPR029058">
    <property type="entry name" value="AB_hydrolase_fold"/>
</dbReference>
<name>A0A0E1WW64_9HYPH</name>
<dbReference type="HOGENOM" id="CLU_033710_0_0_5"/>
<protein>
    <submittedName>
        <fullName evidence="2">Virulence factor family protein</fullName>
    </submittedName>
</protein>
<dbReference type="RefSeq" id="WP_006161990.1">
    <property type="nucleotide sequence ID" value="NZ_EQ999534.1"/>
</dbReference>
<dbReference type="AlphaFoldDB" id="A0A0E1WW64"/>
<organism evidence="2">
    <name type="scientific">Brucella pinnipedialis M292/94/1</name>
    <dbReference type="NCBI Taxonomy" id="520462"/>
    <lineage>
        <taxon>Bacteria</taxon>
        <taxon>Pseudomonadati</taxon>
        <taxon>Pseudomonadota</taxon>
        <taxon>Alphaproteobacteria</taxon>
        <taxon>Hyphomicrobiales</taxon>
        <taxon>Brucellaceae</taxon>
        <taxon>Brucella/Ochrobactrum group</taxon>
        <taxon>Brucella</taxon>
    </lineage>
</organism>
<dbReference type="InterPro" id="IPR011225">
    <property type="entry name" value="IV_sec_VirJ"/>
</dbReference>